<evidence type="ECO:0000256" key="1">
    <source>
        <dbReference type="SAM" id="MobiDB-lite"/>
    </source>
</evidence>
<dbReference type="PANTHER" id="PTHR45774">
    <property type="entry name" value="BTB/POZ DOMAIN-CONTAINING"/>
    <property type="match status" value="1"/>
</dbReference>
<dbReference type="AlphaFoldDB" id="A0AAV6VL16"/>
<dbReference type="Gene3D" id="3.30.710.10">
    <property type="entry name" value="Potassium Channel Kv1.1, Chain A"/>
    <property type="match status" value="1"/>
</dbReference>
<dbReference type="PANTHER" id="PTHR45774:SF3">
    <property type="entry name" value="BTB (POZ) DOMAIN-CONTAINING 2B-RELATED"/>
    <property type="match status" value="1"/>
</dbReference>
<dbReference type="PROSITE" id="PS50097">
    <property type="entry name" value="BTB"/>
    <property type="match status" value="1"/>
</dbReference>
<proteinExistence type="predicted"/>
<accession>A0AAV6VL16</accession>
<dbReference type="InterPro" id="IPR000210">
    <property type="entry name" value="BTB/POZ_dom"/>
</dbReference>
<dbReference type="EMBL" id="JAFNEN010000056">
    <property type="protein sequence ID" value="KAG8197347.1"/>
    <property type="molecule type" value="Genomic_DNA"/>
</dbReference>
<feature type="region of interest" description="Disordered" evidence="1">
    <location>
        <begin position="348"/>
        <end position="390"/>
    </location>
</feature>
<evidence type="ECO:0000313" key="4">
    <source>
        <dbReference type="Proteomes" id="UP000827092"/>
    </source>
</evidence>
<evidence type="ECO:0000313" key="3">
    <source>
        <dbReference type="EMBL" id="KAG8197347.1"/>
    </source>
</evidence>
<dbReference type="SMART" id="SM00225">
    <property type="entry name" value="BTB"/>
    <property type="match status" value="1"/>
</dbReference>
<protein>
    <recommendedName>
        <fullName evidence="2">BTB domain-containing protein</fullName>
    </recommendedName>
</protein>
<dbReference type="CDD" id="cd18186">
    <property type="entry name" value="BTB_POZ_ZBTB_KLHL-like"/>
    <property type="match status" value="1"/>
</dbReference>
<feature type="domain" description="BTB" evidence="2">
    <location>
        <begin position="69"/>
        <end position="135"/>
    </location>
</feature>
<dbReference type="SUPFAM" id="SSF54695">
    <property type="entry name" value="POZ domain"/>
    <property type="match status" value="1"/>
</dbReference>
<sequence>MIRVELNFCNSEEMPPQKRLKVTVEEPNSTSQASTSKERDIIQTIENFDWRHANWRDRHHYALRNKKMCDITFEVEGREIPAHKLLLAMASPVFESMFFGAMAEKGDKVVIQDLTAFGFEALLKFIYANELSLCSLDQAFQLWVAADKYMVPQVKVGCRRYFQNCTLRPDNIWSSLQTAIFLDIEELAVRCYDFLQEETENAMEAEDFTCISVGAMTNFLRLEHLSATEFTLMKGLIQWGRERLNDQPDMGMEQALEPCVKFIRFGWMKLAEFCEILDVAPKAFKDSDSVMILKHLAKPALYPLPDWVHCKRQLPPKERQFCLSSSTSHSQLAPQRWHVSSESYSNSATYGTSSEDDSECSLCSGESSGSGRKLKNHRGRYTQKRRTRRN</sequence>
<feature type="compositionally biased region" description="Basic residues" evidence="1">
    <location>
        <begin position="372"/>
        <end position="390"/>
    </location>
</feature>
<dbReference type="Proteomes" id="UP000827092">
    <property type="component" value="Unassembled WGS sequence"/>
</dbReference>
<name>A0AAV6VL16_9ARAC</name>
<keyword evidence="4" id="KW-1185">Reference proteome</keyword>
<dbReference type="InterPro" id="IPR011333">
    <property type="entry name" value="SKP1/BTB/POZ_sf"/>
</dbReference>
<dbReference type="Pfam" id="PF00651">
    <property type="entry name" value="BTB"/>
    <property type="match status" value="1"/>
</dbReference>
<reference evidence="3 4" key="1">
    <citation type="journal article" date="2022" name="Nat. Ecol. Evol.">
        <title>A masculinizing supergene underlies an exaggerated male reproductive morph in a spider.</title>
        <authorList>
            <person name="Hendrickx F."/>
            <person name="De Corte Z."/>
            <person name="Sonet G."/>
            <person name="Van Belleghem S.M."/>
            <person name="Kostlbacher S."/>
            <person name="Vangestel C."/>
        </authorList>
    </citation>
    <scope>NUCLEOTIDE SEQUENCE [LARGE SCALE GENOMIC DNA]</scope>
    <source>
        <strain evidence="3">W744_W776</strain>
    </source>
</reference>
<gene>
    <name evidence="3" type="ORF">JTE90_013474</name>
</gene>
<feature type="compositionally biased region" description="Low complexity" evidence="1">
    <location>
        <begin position="360"/>
        <end position="371"/>
    </location>
</feature>
<comment type="caution">
    <text evidence="3">The sequence shown here is derived from an EMBL/GenBank/DDBJ whole genome shotgun (WGS) entry which is preliminary data.</text>
</comment>
<organism evidence="3 4">
    <name type="scientific">Oedothorax gibbosus</name>
    <dbReference type="NCBI Taxonomy" id="931172"/>
    <lineage>
        <taxon>Eukaryota</taxon>
        <taxon>Metazoa</taxon>
        <taxon>Ecdysozoa</taxon>
        <taxon>Arthropoda</taxon>
        <taxon>Chelicerata</taxon>
        <taxon>Arachnida</taxon>
        <taxon>Araneae</taxon>
        <taxon>Araneomorphae</taxon>
        <taxon>Entelegynae</taxon>
        <taxon>Araneoidea</taxon>
        <taxon>Linyphiidae</taxon>
        <taxon>Erigoninae</taxon>
        <taxon>Oedothorax</taxon>
    </lineage>
</organism>
<evidence type="ECO:0000259" key="2">
    <source>
        <dbReference type="PROSITE" id="PS50097"/>
    </source>
</evidence>
<dbReference type="Gene3D" id="1.25.40.420">
    <property type="match status" value="1"/>
</dbReference>